<keyword evidence="2" id="KW-0472">Membrane</keyword>
<dbReference type="Pfam" id="PF00149">
    <property type="entry name" value="Metallophos"/>
    <property type="match status" value="1"/>
</dbReference>
<dbReference type="InterPro" id="IPR050126">
    <property type="entry name" value="Ap4A_hydrolase"/>
</dbReference>
<accession>A0A376B565</accession>
<protein>
    <recommendedName>
        <fullName evidence="3">Calcineurin-like phosphoesterase domain-containing protein</fullName>
    </recommendedName>
</protein>
<feature type="transmembrane region" description="Helical" evidence="2">
    <location>
        <begin position="54"/>
        <end position="79"/>
    </location>
</feature>
<dbReference type="GO" id="GO:0016791">
    <property type="term" value="F:phosphatase activity"/>
    <property type="evidence" value="ECO:0007669"/>
    <property type="project" value="TreeGrafter"/>
</dbReference>
<dbReference type="GO" id="GO:0000298">
    <property type="term" value="F:endopolyphosphatase activity"/>
    <property type="evidence" value="ECO:0007669"/>
    <property type="project" value="TreeGrafter"/>
</dbReference>
<dbReference type="PANTHER" id="PTHR42850:SF4">
    <property type="entry name" value="ZINC-DEPENDENT ENDOPOLYPHOSPHATASE"/>
    <property type="match status" value="1"/>
</dbReference>
<keyword evidence="5" id="KW-1185">Reference proteome</keyword>
<dbReference type="EMBL" id="UFAJ01000203">
    <property type="protein sequence ID" value="SSD59781.1"/>
    <property type="molecule type" value="Genomic_DNA"/>
</dbReference>
<dbReference type="InterPro" id="IPR004843">
    <property type="entry name" value="Calcineurin-like_PHP"/>
</dbReference>
<dbReference type="GO" id="GO:0005737">
    <property type="term" value="C:cytoplasm"/>
    <property type="evidence" value="ECO:0007669"/>
    <property type="project" value="TreeGrafter"/>
</dbReference>
<dbReference type="AlphaFoldDB" id="A0A376B565"/>
<dbReference type="Gene3D" id="3.60.21.10">
    <property type="match status" value="1"/>
</dbReference>
<dbReference type="SUPFAM" id="SSF56300">
    <property type="entry name" value="Metallo-dependent phosphatases"/>
    <property type="match status" value="1"/>
</dbReference>
<evidence type="ECO:0000256" key="1">
    <source>
        <dbReference type="SAM" id="MobiDB-lite"/>
    </source>
</evidence>
<evidence type="ECO:0000256" key="2">
    <source>
        <dbReference type="SAM" id="Phobius"/>
    </source>
</evidence>
<feature type="domain" description="Calcineurin-like phosphoesterase" evidence="3">
    <location>
        <begin position="111"/>
        <end position="235"/>
    </location>
</feature>
<reference evidence="5" key="1">
    <citation type="submission" date="2018-06" db="EMBL/GenBank/DDBJ databases">
        <authorList>
            <person name="Guldener U."/>
        </authorList>
    </citation>
    <scope>NUCLEOTIDE SEQUENCE [LARGE SCALE GENOMIC DNA]</scope>
    <source>
        <strain evidence="5">UTAD17</strain>
    </source>
</reference>
<dbReference type="VEuPathDB" id="FungiDB:SCODWIG_01542"/>
<gene>
    <name evidence="4" type="ORF">SCODWIG_01542</name>
</gene>
<feature type="compositionally biased region" description="Polar residues" evidence="1">
    <location>
        <begin position="1"/>
        <end position="12"/>
    </location>
</feature>
<dbReference type="GO" id="GO:0006798">
    <property type="term" value="P:polyphosphate catabolic process"/>
    <property type="evidence" value="ECO:0007669"/>
    <property type="project" value="TreeGrafter"/>
</dbReference>
<dbReference type="Proteomes" id="UP000262825">
    <property type="component" value="Unassembled WGS sequence"/>
</dbReference>
<proteinExistence type="predicted"/>
<name>A0A376B565_9ASCO</name>
<feature type="region of interest" description="Disordered" evidence="1">
    <location>
        <begin position="1"/>
        <end position="20"/>
    </location>
</feature>
<keyword evidence="2" id="KW-1133">Transmembrane helix</keyword>
<evidence type="ECO:0000313" key="5">
    <source>
        <dbReference type="Proteomes" id="UP000262825"/>
    </source>
</evidence>
<evidence type="ECO:0000313" key="4">
    <source>
        <dbReference type="EMBL" id="SSD59781.1"/>
    </source>
</evidence>
<dbReference type="OrthoDB" id="10267127at2759"/>
<dbReference type="PANTHER" id="PTHR42850">
    <property type="entry name" value="METALLOPHOSPHOESTERASE"/>
    <property type="match status" value="1"/>
</dbReference>
<dbReference type="InterPro" id="IPR029052">
    <property type="entry name" value="Metallo-depent_PP-like"/>
</dbReference>
<evidence type="ECO:0000259" key="3">
    <source>
        <dbReference type="Pfam" id="PF00149"/>
    </source>
</evidence>
<keyword evidence="2" id="KW-0812">Transmembrane</keyword>
<sequence>MVNITNASTNYKKPNDNENEESSLMLEHTQLYYNTDVAIDDTNIRNKHSYKTRFLSTTLFFIAGIIMVLLTIMILFSYVTGEITNFIENKIENFPIIDKNGFINSDNTDNLLFIGDVHGEYSYLMDLIDSVEKDNNTPTTYVLLGDFISKGPESTKVVDWIIENQDQVKCVLGNHEISVISALLNNNKMIRKLNKLLKKKFGNNENNKKYFDNDDLIEDGFIPIRFSTGNSSDSIEYFILDSNIITKKHKILANNLGWDRLGFIANHCNVMLKYNISTSHSLVAVHAGILPNEVDNPSIRNAVSMKYVDKNDWSNTSKFKFDNSVPWYKLWRKNKESDTPTSTILYGHNAKKGLNLRPYTKGLDSRCVKGGELSGLLYEHESKNAIDVDKSKKHKKSADFQEPTLYQVDCH</sequence>
<organism evidence="4 5">
    <name type="scientific">Saccharomycodes ludwigii</name>
    <dbReference type="NCBI Taxonomy" id="36035"/>
    <lineage>
        <taxon>Eukaryota</taxon>
        <taxon>Fungi</taxon>
        <taxon>Dikarya</taxon>
        <taxon>Ascomycota</taxon>
        <taxon>Saccharomycotina</taxon>
        <taxon>Saccharomycetes</taxon>
        <taxon>Saccharomycodales</taxon>
        <taxon>Saccharomycodaceae</taxon>
        <taxon>Saccharomycodes</taxon>
    </lineage>
</organism>